<dbReference type="EMBL" id="AZBU02000003">
    <property type="protein sequence ID" value="TKR88696.1"/>
    <property type="molecule type" value="Genomic_DNA"/>
</dbReference>
<accession>A0A4U5NYM4</accession>
<name>A0A4U5NYM4_STECR</name>
<organism evidence="1 2">
    <name type="scientific">Steinernema carpocapsae</name>
    <name type="common">Entomopathogenic nematode</name>
    <dbReference type="NCBI Taxonomy" id="34508"/>
    <lineage>
        <taxon>Eukaryota</taxon>
        <taxon>Metazoa</taxon>
        <taxon>Ecdysozoa</taxon>
        <taxon>Nematoda</taxon>
        <taxon>Chromadorea</taxon>
        <taxon>Rhabditida</taxon>
        <taxon>Tylenchina</taxon>
        <taxon>Panagrolaimomorpha</taxon>
        <taxon>Strongyloidoidea</taxon>
        <taxon>Steinernematidae</taxon>
        <taxon>Steinernema</taxon>
    </lineage>
</organism>
<proteinExistence type="predicted"/>
<dbReference type="Proteomes" id="UP000298663">
    <property type="component" value="Unassembled WGS sequence"/>
</dbReference>
<evidence type="ECO:0000313" key="1">
    <source>
        <dbReference type="EMBL" id="TKR88696.1"/>
    </source>
</evidence>
<protein>
    <submittedName>
        <fullName evidence="1">Uncharacterized protein</fullName>
    </submittedName>
</protein>
<reference evidence="1 2" key="1">
    <citation type="journal article" date="2015" name="Genome Biol.">
        <title>Comparative genomics of Steinernema reveals deeply conserved gene regulatory networks.</title>
        <authorList>
            <person name="Dillman A.R."/>
            <person name="Macchietto M."/>
            <person name="Porter C.F."/>
            <person name="Rogers A."/>
            <person name="Williams B."/>
            <person name="Antoshechkin I."/>
            <person name="Lee M.M."/>
            <person name="Goodwin Z."/>
            <person name="Lu X."/>
            <person name="Lewis E.E."/>
            <person name="Goodrich-Blair H."/>
            <person name="Stock S.P."/>
            <person name="Adams B.J."/>
            <person name="Sternberg P.W."/>
            <person name="Mortazavi A."/>
        </authorList>
    </citation>
    <scope>NUCLEOTIDE SEQUENCE [LARGE SCALE GENOMIC DNA]</scope>
    <source>
        <strain evidence="1 2">ALL</strain>
    </source>
</reference>
<evidence type="ECO:0000313" key="2">
    <source>
        <dbReference type="Proteomes" id="UP000298663"/>
    </source>
</evidence>
<reference evidence="1 2" key="2">
    <citation type="journal article" date="2019" name="G3 (Bethesda)">
        <title>Hybrid Assembly of the Genome of the Entomopathogenic Nematode Steinernema carpocapsae Identifies the X-Chromosome.</title>
        <authorList>
            <person name="Serra L."/>
            <person name="Macchietto M."/>
            <person name="Macias-Munoz A."/>
            <person name="McGill C.J."/>
            <person name="Rodriguez I.M."/>
            <person name="Rodriguez B."/>
            <person name="Murad R."/>
            <person name="Mortazavi A."/>
        </authorList>
    </citation>
    <scope>NUCLEOTIDE SEQUENCE [LARGE SCALE GENOMIC DNA]</scope>
    <source>
        <strain evidence="1 2">ALL</strain>
    </source>
</reference>
<dbReference type="AlphaFoldDB" id="A0A4U5NYM4"/>
<keyword evidence="2" id="KW-1185">Reference proteome</keyword>
<sequence>MRTRTAFAFSWVHLKLELTGELQLRNNFEDDKDPTVLLKTRKKLTETFLNLIKPAKGSSMGSLETDG</sequence>
<comment type="caution">
    <text evidence="1">The sequence shown here is derived from an EMBL/GenBank/DDBJ whole genome shotgun (WGS) entry which is preliminary data.</text>
</comment>
<gene>
    <name evidence="1" type="ORF">L596_012900</name>
</gene>